<evidence type="ECO:0000256" key="1">
    <source>
        <dbReference type="ARBA" id="ARBA00001968"/>
    </source>
</evidence>
<organism evidence="5 6">
    <name type="scientific">Corallincola spongiicola</name>
    <dbReference type="NCBI Taxonomy" id="2520508"/>
    <lineage>
        <taxon>Bacteria</taxon>
        <taxon>Pseudomonadati</taxon>
        <taxon>Pseudomonadota</taxon>
        <taxon>Gammaproteobacteria</taxon>
        <taxon>Alteromonadales</taxon>
        <taxon>Psychromonadaceae</taxon>
        <taxon>Corallincola</taxon>
    </lineage>
</organism>
<proteinExistence type="inferred from homology"/>
<evidence type="ECO:0000256" key="2">
    <source>
        <dbReference type="ARBA" id="ARBA00022801"/>
    </source>
</evidence>
<dbReference type="Gene3D" id="3.90.950.10">
    <property type="match status" value="1"/>
</dbReference>
<feature type="active site" description="Proton acceptor" evidence="4">
    <location>
        <position position="74"/>
    </location>
</feature>
<evidence type="ECO:0000313" key="5">
    <source>
        <dbReference type="EMBL" id="TAA45183.1"/>
    </source>
</evidence>
<evidence type="ECO:0000256" key="3">
    <source>
        <dbReference type="ARBA" id="ARBA00023080"/>
    </source>
</evidence>
<comment type="caution">
    <text evidence="5">The sequence shown here is derived from an EMBL/GenBank/DDBJ whole genome shotgun (WGS) entry which is preliminary data.</text>
</comment>
<keyword evidence="4" id="KW-0963">Cytoplasm</keyword>
<comment type="catalytic activity">
    <reaction evidence="4">
        <text>UTP + H2O = UMP + diphosphate + H(+)</text>
        <dbReference type="Rhea" id="RHEA:29395"/>
        <dbReference type="ChEBI" id="CHEBI:15377"/>
        <dbReference type="ChEBI" id="CHEBI:15378"/>
        <dbReference type="ChEBI" id="CHEBI:33019"/>
        <dbReference type="ChEBI" id="CHEBI:46398"/>
        <dbReference type="ChEBI" id="CHEBI:57865"/>
        <dbReference type="EC" id="3.6.1.9"/>
    </reaction>
</comment>
<comment type="caution">
    <text evidence="4">Lacks conserved residue(s) required for the propagation of feature annotation.</text>
</comment>
<feature type="site" description="Important for substrate specificity" evidence="4">
    <location>
        <position position="17"/>
    </location>
</feature>
<accession>A0ABY1WNQ5</accession>
<sequence length="208" mass="22591">MALHLTVPLTLASASPRRKELLSQLWPSFAVIPADIDETPHVGEQPRAHVTRLAQEKALTVSALHPHTLVLAADTIVVARGEILGKPENDQDAFTMLGLLSGQEHQVMTAISVAFTDKVFSQCVETQVWFRPLSNADITEYWATGEPADKAGAYGIQGLGGRFVERINGSYSAVVGLPLVETEHLLQQAQQTLVKQYSGELGERGIID</sequence>
<dbReference type="HAMAP" id="MF_00528">
    <property type="entry name" value="Maf"/>
    <property type="match status" value="1"/>
</dbReference>
<dbReference type="InterPro" id="IPR029001">
    <property type="entry name" value="ITPase-like_fam"/>
</dbReference>
<dbReference type="PIRSF" id="PIRSF006305">
    <property type="entry name" value="Maf"/>
    <property type="match status" value="1"/>
</dbReference>
<comment type="cofactor">
    <cofactor evidence="1 4">
        <name>a divalent metal cation</name>
        <dbReference type="ChEBI" id="CHEBI:60240"/>
    </cofactor>
</comment>
<comment type="catalytic activity">
    <reaction evidence="4">
        <text>dTTP + H2O = dTMP + diphosphate + H(+)</text>
        <dbReference type="Rhea" id="RHEA:28534"/>
        <dbReference type="ChEBI" id="CHEBI:15377"/>
        <dbReference type="ChEBI" id="CHEBI:15378"/>
        <dbReference type="ChEBI" id="CHEBI:33019"/>
        <dbReference type="ChEBI" id="CHEBI:37568"/>
        <dbReference type="ChEBI" id="CHEBI:63528"/>
        <dbReference type="EC" id="3.6.1.9"/>
    </reaction>
</comment>
<reference evidence="6" key="1">
    <citation type="submission" date="2019-02" db="EMBL/GenBank/DDBJ databases">
        <title>Draft genome sequence of Muricauda sp. 176CP4-71.</title>
        <authorList>
            <person name="Park J.-S."/>
        </authorList>
    </citation>
    <scope>NUCLEOTIDE SEQUENCE [LARGE SCALE GENOMIC DNA]</scope>
    <source>
        <strain evidence="6">176GS2-150</strain>
    </source>
</reference>
<dbReference type="Proteomes" id="UP000292544">
    <property type="component" value="Unassembled WGS sequence"/>
</dbReference>
<name>A0ABY1WNQ5_9GAMM</name>
<comment type="similarity">
    <text evidence="4">Belongs to the Maf family. YhdE subfamily.</text>
</comment>
<comment type="function">
    <text evidence="4">Nucleoside triphosphate pyrophosphatase that hydrolyzes dTTP and UTP. May have a dual role in cell division arrest and in preventing the incorporation of modified nucleotides into cellular nucleic acids.</text>
</comment>
<dbReference type="EMBL" id="SHLY01000004">
    <property type="protein sequence ID" value="TAA45183.1"/>
    <property type="molecule type" value="Genomic_DNA"/>
</dbReference>
<protein>
    <recommendedName>
        <fullName evidence="4">dTTP/UTP pyrophosphatase</fullName>
        <shortName evidence="4">dTTPase/UTPase</shortName>
        <ecNumber evidence="4">3.6.1.9</ecNumber>
    </recommendedName>
    <alternativeName>
        <fullName evidence="4">Nucleoside triphosphate pyrophosphatase</fullName>
    </alternativeName>
    <alternativeName>
        <fullName evidence="4">Nucleotide pyrophosphatase</fullName>
        <shortName evidence="4">Nucleotide PPase</shortName>
    </alternativeName>
</protein>
<comment type="subcellular location">
    <subcellularLocation>
        <location evidence="4">Cytoplasm</location>
    </subcellularLocation>
</comment>
<dbReference type="CDD" id="cd00555">
    <property type="entry name" value="Maf"/>
    <property type="match status" value="1"/>
</dbReference>
<evidence type="ECO:0000256" key="4">
    <source>
        <dbReference type="HAMAP-Rule" id="MF_00528"/>
    </source>
</evidence>
<dbReference type="PANTHER" id="PTHR43213">
    <property type="entry name" value="BIFUNCTIONAL DTTP/UTP PYROPHOSPHATASE/METHYLTRANSFERASE PROTEIN-RELATED"/>
    <property type="match status" value="1"/>
</dbReference>
<feature type="site" description="Important for substrate specificity" evidence="4">
    <location>
        <position position="157"/>
    </location>
</feature>
<dbReference type="SUPFAM" id="SSF52972">
    <property type="entry name" value="ITPase-like"/>
    <property type="match status" value="1"/>
</dbReference>
<dbReference type="InterPro" id="IPR003697">
    <property type="entry name" value="Maf-like"/>
</dbReference>
<dbReference type="NCBIfam" id="TIGR00172">
    <property type="entry name" value="maf"/>
    <property type="match status" value="1"/>
</dbReference>
<gene>
    <name evidence="5" type="ORF">EXY25_13345</name>
</gene>
<dbReference type="RefSeq" id="WP_130567137.1">
    <property type="nucleotide sequence ID" value="NZ_SHLY01000004.1"/>
</dbReference>
<keyword evidence="3 4" id="KW-0546">Nucleotide metabolism</keyword>
<dbReference type="EC" id="3.6.1.9" evidence="4"/>
<keyword evidence="2 4" id="KW-0378">Hydrolase</keyword>
<keyword evidence="6" id="KW-1185">Reference proteome</keyword>
<feature type="site" description="Important for substrate specificity" evidence="4">
    <location>
        <position position="75"/>
    </location>
</feature>
<dbReference type="PANTHER" id="PTHR43213:SF5">
    <property type="entry name" value="BIFUNCTIONAL DTTP_UTP PYROPHOSPHATASE_METHYLTRANSFERASE PROTEIN-RELATED"/>
    <property type="match status" value="1"/>
</dbReference>
<evidence type="ECO:0000313" key="6">
    <source>
        <dbReference type="Proteomes" id="UP000292544"/>
    </source>
</evidence>
<dbReference type="Pfam" id="PF02545">
    <property type="entry name" value="Maf"/>
    <property type="match status" value="1"/>
</dbReference>